<comment type="caution">
    <text evidence="2">The sequence shown here is derived from an EMBL/GenBank/DDBJ whole genome shotgun (WGS) entry which is preliminary data.</text>
</comment>
<dbReference type="GO" id="GO:0017183">
    <property type="term" value="P:protein histidyl modification to diphthamide"/>
    <property type="evidence" value="ECO:0007669"/>
    <property type="project" value="TreeGrafter"/>
</dbReference>
<dbReference type="CDD" id="cd01994">
    <property type="entry name" value="AANH_PF0828-like"/>
    <property type="match status" value="1"/>
</dbReference>
<protein>
    <recommendedName>
        <fullName evidence="1">Diphthamide synthase domain-containing protein</fullName>
    </recommendedName>
</protein>
<accession>A0A099T3X3</accession>
<dbReference type="RefSeq" id="WP_048194156.1">
    <property type="nucleotide sequence ID" value="NZ_CAAGSM010000003.1"/>
</dbReference>
<evidence type="ECO:0000259" key="1">
    <source>
        <dbReference type="Pfam" id="PF01902"/>
    </source>
</evidence>
<dbReference type="Proteomes" id="UP000029859">
    <property type="component" value="Unassembled WGS sequence"/>
</dbReference>
<reference evidence="2 3" key="1">
    <citation type="submission" date="2014-09" db="EMBL/GenBank/DDBJ databases">
        <title>Draft genome sequence of an obligately methylotrophic methanogen, Methanococcoides methylutens, isolated from marine sediment.</title>
        <authorList>
            <person name="Guan Y."/>
            <person name="Ngugi D.K."/>
            <person name="Blom J."/>
            <person name="Ali S."/>
            <person name="Ferry J.G."/>
            <person name="Stingl U."/>
        </authorList>
    </citation>
    <scope>NUCLEOTIDE SEQUENCE [LARGE SCALE GENOMIC DNA]</scope>
    <source>
        <strain evidence="2 3">DSM 2657</strain>
    </source>
</reference>
<gene>
    <name evidence="2" type="ORF">LI82_06470</name>
</gene>
<dbReference type="NCBIfam" id="TIGR03679">
    <property type="entry name" value="arCOG00187"/>
    <property type="match status" value="1"/>
</dbReference>
<sequence>MKLGVLFSSGKDSNYALHIMQERGYSIECLITIKSRNPDSYMFHTPNIDLARLQAEAMGLPLLETFTQGEKELELEDLKNAIIQAQDEYGIEGIVTGALYSNYQKDRIEKICNELGLESFSPLWHIDQEQEMRELLEKGFEFIFSSIAAYGLNSNWVGKIIFSSDVDKLVKLNEKIGLNIAGEGGEFESFVTDAPMFTKKIKINKFRLVERDEYTANVVIEDAELVDKNNE</sequence>
<dbReference type="AlphaFoldDB" id="A0A099T3X3"/>
<dbReference type="SUPFAM" id="SSF52402">
    <property type="entry name" value="Adenine nucleotide alpha hydrolases-like"/>
    <property type="match status" value="1"/>
</dbReference>
<organism evidence="2 3">
    <name type="scientific">Methanococcoides methylutens</name>
    <dbReference type="NCBI Taxonomy" id="2226"/>
    <lineage>
        <taxon>Archaea</taxon>
        <taxon>Methanobacteriati</taxon>
        <taxon>Methanobacteriota</taxon>
        <taxon>Stenosarchaea group</taxon>
        <taxon>Methanomicrobia</taxon>
        <taxon>Methanosarcinales</taxon>
        <taxon>Methanosarcinaceae</taxon>
        <taxon>Methanococcoides</taxon>
    </lineage>
</organism>
<feature type="domain" description="Diphthamide synthase" evidence="1">
    <location>
        <begin position="1"/>
        <end position="215"/>
    </location>
</feature>
<dbReference type="InterPro" id="IPR022427">
    <property type="entry name" value="MJ0570_ATP-bd"/>
</dbReference>
<proteinExistence type="predicted"/>
<evidence type="ECO:0000313" key="2">
    <source>
        <dbReference type="EMBL" id="KGK98926.1"/>
    </source>
</evidence>
<dbReference type="Gene3D" id="3.40.50.620">
    <property type="entry name" value="HUPs"/>
    <property type="match status" value="1"/>
</dbReference>
<dbReference type="InterPro" id="IPR030662">
    <property type="entry name" value="DPH6/MJ0570"/>
</dbReference>
<dbReference type="PANTHER" id="PTHR12196:SF2">
    <property type="entry name" value="DIPHTHINE--AMMONIA LIGASE"/>
    <property type="match status" value="1"/>
</dbReference>
<dbReference type="PIRSF" id="PIRSF039123">
    <property type="entry name" value="Diphthamide_synthase"/>
    <property type="match status" value="1"/>
</dbReference>
<dbReference type="PANTHER" id="PTHR12196">
    <property type="entry name" value="DOMAIN OF UNKNOWN FUNCTION 71 DUF71 -CONTAINING PROTEIN"/>
    <property type="match status" value="1"/>
</dbReference>
<dbReference type="InterPro" id="IPR002761">
    <property type="entry name" value="Diphthami_syn_dom"/>
</dbReference>
<dbReference type="GO" id="GO:0017178">
    <property type="term" value="F:diphthine-ammonia ligase activity"/>
    <property type="evidence" value="ECO:0007669"/>
    <property type="project" value="TreeGrafter"/>
</dbReference>
<dbReference type="Pfam" id="PF01902">
    <property type="entry name" value="Diphthami_syn_2"/>
    <property type="match status" value="1"/>
</dbReference>
<dbReference type="NCBIfam" id="TIGR00290">
    <property type="entry name" value="MJ0570_dom"/>
    <property type="match status" value="1"/>
</dbReference>
<dbReference type="InterPro" id="IPR014729">
    <property type="entry name" value="Rossmann-like_a/b/a_fold"/>
</dbReference>
<name>A0A099T3X3_METMT</name>
<dbReference type="EMBL" id="JRHO01000010">
    <property type="protein sequence ID" value="KGK98926.1"/>
    <property type="molecule type" value="Genomic_DNA"/>
</dbReference>
<dbReference type="Gene3D" id="3.90.1490.10">
    <property type="entry name" value="putative n-type atp pyrophosphatase, domain 2"/>
    <property type="match status" value="1"/>
</dbReference>
<evidence type="ECO:0000313" key="3">
    <source>
        <dbReference type="Proteomes" id="UP000029859"/>
    </source>
</evidence>
<dbReference type="OrthoDB" id="372052at2157"/>
<keyword evidence="3" id="KW-1185">Reference proteome</keyword>